<feature type="transmembrane region" description="Helical" evidence="5">
    <location>
        <begin position="69"/>
        <end position="86"/>
    </location>
</feature>
<dbReference type="Proteomes" id="UP001652431">
    <property type="component" value="Unassembled WGS sequence"/>
</dbReference>
<name>A0ABT2RRW8_9FIRM</name>
<evidence type="ECO:0000259" key="6">
    <source>
        <dbReference type="Pfam" id="PF13240"/>
    </source>
</evidence>
<keyword evidence="4 5" id="KW-0472">Membrane</keyword>
<evidence type="ECO:0000256" key="2">
    <source>
        <dbReference type="ARBA" id="ARBA00022692"/>
    </source>
</evidence>
<evidence type="ECO:0000313" key="8">
    <source>
        <dbReference type="Proteomes" id="UP001652431"/>
    </source>
</evidence>
<protein>
    <submittedName>
        <fullName evidence="7">Zinc-ribbon domain-containing protein</fullName>
    </submittedName>
</protein>
<sequence length="173" mass="19527">MAYCVKCGAKVDDSMRFCPECGAEIPVPDRKEDQEVFNPYQEYRRADENNTQQDGTAYFDPQDVRANKGMGVVSYIGILVLIPLLARNKNSEYAKFHANQGLVLFIVSSVIDLLDGDWIFGLHSWINFGGSVFSWVFDILSFACFILMIVGIVTACRGERKELPFIGKIRILK</sequence>
<evidence type="ECO:0000313" key="7">
    <source>
        <dbReference type="EMBL" id="MCU6688163.1"/>
    </source>
</evidence>
<evidence type="ECO:0000256" key="5">
    <source>
        <dbReference type="SAM" id="Phobius"/>
    </source>
</evidence>
<evidence type="ECO:0000256" key="4">
    <source>
        <dbReference type="ARBA" id="ARBA00023136"/>
    </source>
</evidence>
<dbReference type="Pfam" id="PF13240">
    <property type="entry name" value="Zn_Ribbon_1"/>
    <property type="match status" value="1"/>
</dbReference>
<evidence type="ECO:0000256" key="1">
    <source>
        <dbReference type="ARBA" id="ARBA00004141"/>
    </source>
</evidence>
<proteinExistence type="predicted"/>
<reference evidence="7 8" key="1">
    <citation type="journal article" date="2021" name="ISME Commun">
        <title>Automated analysis of genomic sequences facilitates high-throughput and comprehensive description of bacteria.</title>
        <authorList>
            <person name="Hitch T.C.A."/>
        </authorList>
    </citation>
    <scope>NUCLEOTIDE SEQUENCE [LARGE SCALE GENOMIC DNA]</scope>
    <source>
        <strain evidence="7 8">Sanger_03</strain>
    </source>
</reference>
<dbReference type="RefSeq" id="WP_158372112.1">
    <property type="nucleotide sequence ID" value="NZ_JAOQJU010000038.1"/>
</dbReference>
<accession>A0ABT2RRW8</accession>
<organism evidence="7 8">
    <name type="scientific">Dorea acetigenes</name>
    <dbReference type="NCBI Taxonomy" id="2981787"/>
    <lineage>
        <taxon>Bacteria</taxon>
        <taxon>Bacillati</taxon>
        <taxon>Bacillota</taxon>
        <taxon>Clostridia</taxon>
        <taxon>Lachnospirales</taxon>
        <taxon>Lachnospiraceae</taxon>
        <taxon>Dorea</taxon>
    </lineage>
</organism>
<comment type="caution">
    <text evidence="7">The sequence shown here is derived from an EMBL/GenBank/DDBJ whole genome shotgun (WGS) entry which is preliminary data.</text>
</comment>
<keyword evidence="3 5" id="KW-1133">Transmembrane helix</keyword>
<feature type="transmembrane region" description="Helical" evidence="5">
    <location>
        <begin position="132"/>
        <end position="156"/>
    </location>
</feature>
<dbReference type="EMBL" id="JAOQJU010000038">
    <property type="protein sequence ID" value="MCU6688163.1"/>
    <property type="molecule type" value="Genomic_DNA"/>
</dbReference>
<dbReference type="InterPro" id="IPR026870">
    <property type="entry name" value="Zinc_ribbon_dom"/>
</dbReference>
<comment type="subcellular location">
    <subcellularLocation>
        <location evidence="1">Membrane</location>
        <topology evidence="1">Multi-pass membrane protein</topology>
    </subcellularLocation>
</comment>
<dbReference type="Pfam" id="PF09685">
    <property type="entry name" value="MamF_MmsF"/>
    <property type="match status" value="1"/>
</dbReference>
<evidence type="ECO:0000256" key="3">
    <source>
        <dbReference type="ARBA" id="ARBA00022989"/>
    </source>
</evidence>
<feature type="domain" description="Zinc-ribbon" evidence="6">
    <location>
        <begin position="3"/>
        <end position="24"/>
    </location>
</feature>
<keyword evidence="8" id="KW-1185">Reference proteome</keyword>
<gene>
    <name evidence="7" type="ORF">OCV99_16820</name>
</gene>
<keyword evidence="2 5" id="KW-0812">Transmembrane</keyword>
<dbReference type="InterPro" id="IPR019109">
    <property type="entry name" value="MamF_MmsF"/>
</dbReference>